<dbReference type="GO" id="GO:0016787">
    <property type="term" value="F:hydrolase activity"/>
    <property type="evidence" value="ECO:0007669"/>
    <property type="project" value="UniProtKB-KW"/>
</dbReference>
<dbReference type="InterPro" id="IPR006439">
    <property type="entry name" value="HAD-SF_hydro_IA"/>
</dbReference>
<gene>
    <name evidence="2" type="ORF">ACFPZ3_19830</name>
</gene>
<dbReference type="SFLD" id="SFLDS00003">
    <property type="entry name" value="Haloacid_Dehalogenase"/>
    <property type="match status" value="1"/>
</dbReference>
<dbReference type="Gene3D" id="1.10.150.240">
    <property type="entry name" value="Putative phosphatase, domain 2"/>
    <property type="match status" value="1"/>
</dbReference>
<evidence type="ECO:0000256" key="1">
    <source>
        <dbReference type="SAM" id="MobiDB-lite"/>
    </source>
</evidence>
<evidence type="ECO:0000313" key="2">
    <source>
        <dbReference type="EMBL" id="MFC5826123.1"/>
    </source>
</evidence>
<dbReference type="Gene3D" id="3.40.50.1000">
    <property type="entry name" value="HAD superfamily/HAD-like"/>
    <property type="match status" value="1"/>
</dbReference>
<feature type="compositionally biased region" description="Polar residues" evidence="1">
    <location>
        <begin position="221"/>
        <end position="245"/>
    </location>
</feature>
<dbReference type="InterPro" id="IPR041492">
    <property type="entry name" value="HAD_2"/>
</dbReference>
<dbReference type="InterPro" id="IPR023198">
    <property type="entry name" value="PGP-like_dom2"/>
</dbReference>
<reference evidence="3" key="1">
    <citation type="journal article" date="2019" name="Int. J. Syst. Evol. Microbiol.">
        <title>The Global Catalogue of Microorganisms (GCM) 10K type strain sequencing project: providing services to taxonomists for standard genome sequencing and annotation.</title>
        <authorList>
            <consortium name="The Broad Institute Genomics Platform"/>
            <consortium name="The Broad Institute Genome Sequencing Center for Infectious Disease"/>
            <person name="Wu L."/>
            <person name="Ma J."/>
        </authorList>
    </citation>
    <scope>NUCLEOTIDE SEQUENCE [LARGE SCALE GENOMIC DNA]</scope>
    <source>
        <strain evidence="3">CCUG 53903</strain>
    </source>
</reference>
<keyword evidence="2" id="KW-0378">Hydrolase</keyword>
<name>A0ABW1CKJ1_9ACTN</name>
<dbReference type="PANTHER" id="PTHR43434">
    <property type="entry name" value="PHOSPHOGLYCOLATE PHOSPHATASE"/>
    <property type="match status" value="1"/>
</dbReference>
<proteinExistence type="predicted"/>
<protein>
    <submittedName>
        <fullName evidence="2">HAD-IA family hydrolase</fullName>
    </submittedName>
</protein>
<organism evidence="2 3">
    <name type="scientific">Nonomuraea insulae</name>
    <dbReference type="NCBI Taxonomy" id="1616787"/>
    <lineage>
        <taxon>Bacteria</taxon>
        <taxon>Bacillati</taxon>
        <taxon>Actinomycetota</taxon>
        <taxon>Actinomycetes</taxon>
        <taxon>Streptosporangiales</taxon>
        <taxon>Streptosporangiaceae</taxon>
        <taxon>Nonomuraea</taxon>
    </lineage>
</organism>
<feature type="region of interest" description="Disordered" evidence="1">
    <location>
        <begin position="219"/>
        <end position="245"/>
    </location>
</feature>
<dbReference type="SUPFAM" id="SSF56784">
    <property type="entry name" value="HAD-like"/>
    <property type="match status" value="1"/>
</dbReference>
<dbReference type="InterPro" id="IPR023214">
    <property type="entry name" value="HAD_sf"/>
</dbReference>
<dbReference type="EMBL" id="JBHSPA010000023">
    <property type="protein sequence ID" value="MFC5826123.1"/>
    <property type="molecule type" value="Genomic_DNA"/>
</dbReference>
<dbReference type="PANTHER" id="PTHR43434:SF1">
    <property type="entry name" value="PHOSPHOGLYCOLATE PHOSPHATASE"/>
    <property type="match status" value="1"/>
</dbReference>
<comment type="caution">
    <text evidence="2">The sequence shown here is derived from an EMBL/GenBank/DDBJ whole genome shotgun (WGS) entry which is preliminary data.</text>
</comment>
<dbReference type="RefSeq" id="WP_379515629.1">
    <property type="nucleotide sequence ID" value="NZ_JBHSPA010000023.1"/>
</dbReference>
<accession>A0ABW1CKJ1</accession>
<dbReference type="PRINTS" id="PR00413">
    <property type="entry name" value="HADHALOGNASE"/>
</dbReference>
<dbReference type="Proteomes" id="UP001596058">
    <property type="component" value="Unassembled WGS sequence"/>
</dbReference>
<keyword evidence="3" id="KW-1185">Reference proteome</keyword>
<dbReference type="SFLD" id="SFLDG01135">
    <property type="entry name" value="C1.5.6:_HAD__Beta-PGM__Phospha"/>
    <property type="match status" value="1"/>
</dbReference>
<dbReference type="NCBIfam" id="TIGR01549">
    <property type="entry name" value="HAD-SF-IA-v1"/>
    <property type="match status" value="1"/>
</dbReference>
<dbReference type="NCBIfam" id="TIGR01509">
    <property type="entry name" value="HAD-SF-IA-v3"/>
    <property type="match status" value="1"/>
</dbReference>
<evidence type="ECO:0000313" key="3">
    <source>
        <dbReference type="Proteomes" id="UP001596058"/>
    </source>
</evidence>
<dbReference type="InterPro" id="IPR050155">
    <property type="entry name" value="HAD-like_hydrolase_sf"/>
</dbReference>
<dbReference type="InterPro" id="IPR036412">
    <property type="entry name" value="HAD-like_sf"/>
</dbReference>
<dbReference type="SFLD" id="SFLDG01129">
    <property type="entry name" value="C1.5:_HAD__Beta-PGM__Phosphata"/>
    <property type="match status" value="1"/>
</dbReference>
<dbReference type="Pfam" id="PF13419">
    <property type="entry name" value="HAD_2"/>
    <property type="match status" value="1"/>
</dbReference>
<sequence length="245" mass="26848">MISQHDPNGIRGIVFDLDGTLVDSSVDITRAINAMLSERRKEPLEPSQVAPLLGEGARNLVASIHQIVGLPSGDAELTRDTARYLELYQREPVRDSALFADARQALEHFRERGLRLGVCTNKGQRLALQVLEALDVLPFFTAVVGGDHLPVRKPDPEHLLATVRLLGLGPEQTLFVGDSPIDVECARRAGIHCRVVDWAEIESDGLRVRRFMDLAELTAGTPPQDSTTTFPGTSTPDSTVTEVQR</sequence>